<organism evidence="1 2">
    <name type="scientific">Kitasatospora cathayae</name>
    <dbReference type="NCBI Taxonomy" id="3004092"/>
    <lineage>
        <taxon>Bacteria</taxon>
        <taxon>Bacillati</taxon>
        <taxon>Actinomycetota</taxon>
        <taxon>Actinomycetes</taxon>
        <taxon>Kitasatosporales</taxon>
        <taxon>Streptomycetaceae</taxon>
        <taxon>Kitasatospora</taxon>
    </lineage>
</organism>
<dbReference type="InterPro" id="IPR025338">
    <property type="entry name" value="DUF4244"/>
</dbReference>
<dbReference type="EMBL" id="CP115450">
    <property type="protein sequence ID" value="WBP91698.1"/>
    <property type="molecule type" value="Genomic_DNA"/>
</dbReference>
<protein>
    <submittedName>
        <fullName evidence="1">DUF4244 domain-containing protein</fullName>
    </submittedName>
</protein>
<evidence type="ECO:0000313" key="2">
    <source>
        <dbReference type="Proteomes" id="UP001212821"/>
    </source>
</evidence>
<evidence type="ECO:0000313" key="1">
    <source>
        <dbReference type="EMBL" id="WBP91698.1"/>
    </source>
</evidence>
<gene>
    <name evidence="1" type="ORF">O1G21_21070</name>
</gene>
<reference evidence="2" key="1">
    <citation type="submission" date="2022-12" db="EMBL/GenBank/DDBJ databases">
        <authorList>
            <person name="Mo P."/>
        </authorList>
    </citation>
    <scope>NUCLEOTIDE SEQUENCE [LARGE SCALE GENOMIC DNA]</scope>
    <source>
        <strain evidence="2">HUAS 3-15</strain>
    </source>
</reference>
<accession>A0ABY7QG01</accession>
<dbReference type="Pfam" id="PF14029">
    <property type="entry name" value="DUF4244"/>
    <property type="match status" value="1"/>
</dbReference>
<proteinExistence type="predicted"/>
<name>A0ABY7QG01_9ACTN</name>
<dbReference type="Proteomes" id="UP001212821">
    <property type="component" value="Chromosome"/>
</dbReference>
<sequence length="58" mass="5988">MRKVARCRGRSDAGMTTAEYAVGTLGACALAAGLYKVVTSTAITGALTEMLERALHAT</sequence>
<keyword evidence="2" id="KW-1185">Reference proteome</keyword>